<evidence type="ECO:0000313" key="9">
    <source>
        <dbReference type="EMBL" id="SHF12385.1"/>
    </source>
</evidence>
<feature type="transmembrane region" description="Helical" evidence="7">
    <location>
        <begin position="103"/>
        <end position="123"/>
    </location>
</feature>
<keyword evidence="10" id="KW-1185">Reference proteome</keyword>
<dbReference type="OrthoDB" id="9773404at2"/>
<protein>
    <submittedName>
        <fullName evidence="9">Sugar phosphate permease</fullName>
    </submittedName>
</protein>
<dbReference type="STRING" id="1122155.SAMN02745158_02616"/>
<feature type="transmembrane region" description="Helical" evidence="7">
    <location>
        <begin position="358"/>
        <end position="381"/>
    </location>
</feature>
<reference evidence="9 10" key="1">
    <citation type="submission" date="2016-11" db="EMBL/GenBank/DDBJ databases">
        <authorList>
            <person name="Jaros S."/>
            <person name="Januszkiewicz K."/>
            <person name="Wedrychowicz H."/>
        </authorList>
    </citation>
    <scope>NUCLEOTIDE SEQUENCE [LARGE SCALE GENOMIC DNA]</scope>
    <source>
        <strain evidence="9 10">DSM 17459</strain>
    </source>
</reference>
<keyword evidence="5 7" id="KW-1133">Transmembrane helix</keyword>
<dbReference type="GO" id="GO:0005886">
    <property type="term" value="C:plasma membrane"/>
    <property type="evidence" value="ECO:0007669"/>
    <property type="project" value="UniProtKB-SubCell"/>
</dbReference>
<feature type="domain" description="Major facilitator superfamily (MFS) profile" evidence="8">
    <location>
        <begin position="9"/>
        <end position="419"/>
    </location>
</feature>
<dbReference type="AlphaFoldDB" id="A0A1M4Z348"/>
<keyword evidence="3" id="KW-1003">Cell membrane</keyword>
<gene>
    <name evidence="9" type="ORF">SAMN02745158_02616</name>
</gene>
<keyword evidence="2" id="KW-0813">Transport</keyword>
<evidence type="ECO:0000259" key="8">
    <source>
        <dbReference type="PROSITE" id="PS50850"/>
    </source>
</evidence>
<feature type="transmembrane region" description="Helical" evidence="7">
    <location>
        <begin position="178"/>
        <end position="198"/>
    </location>
</feature>
<evidence type="ECO:0000256" key="3">
    <source>
        <dbReference type="ARBA" id="ARBA00022475"/>
    </source>
</evidence>
<dbReference type="InterPro" id="IPR011701">
    <property type="entry name" value="MFS"/>
</dbReference>
<dbReference type="InterPro" id="IPR036259">
    <property type="entry name" value="MFS_trans_sf"/>
</dbReference>
<keyword evidence="6 7" id="KW-0472">Membrane</keyword>
<evidence type="ECO:0000256" key="5">
    <source>
        <dbReference type="ARBA" id="ARBA00022989"/>
    </source>
</evidence>
<dbReference type="PANTHER" id="PTHR23517">
    <property type="entry name" value="RESISTANCE PROTEIN MDTM, PUTATIVE-RELATED-RELATED"/>
    <property type="match status" value="1"/>
</dbReference>
<feature type="transmembrane region" description="Helical" evidence="7">
    <location>
        <begin position="324"/>
        <end position="346"/>
    </location>
</feature>
<dbReference type="PROSITE" id="PS50850">
    <property type="entry name" value="MFS"/>
    <property type="match status" value="1"/>
</dbReference>
<feature type="transmembrane region" description="Helical" evidence="7">
    <location>
        <begin position="50"/>
        <end position="67"/>
    </location>
</feature>
<organism evidence="9 10">
    <name type="scientific">Lactonifactor longoviformis DSM 17459</name>
    <dbReference type="NCBI Taxonomy" id="1122155"/>
    <lineage>
        <taxon>Bacteria</taxon>
        <taxon>Bacillati</taxon>
        <taxon>Bacillota</taxon>
        <taxon>Clostridia</taxon>
        <taxon>Eubacteriales</taxon>
        <taxon>Clostridiaceae</taxon>
        <taxon>Lactonifactor</taxon>
    </lineage>
</organism>
<evidence type="ECO:0000256" key="2">
    <source>
        <dbReference type="ARBA" id="ARBA00022448"/>
    </source>
</evidence>
<dbReference type="Proteomes" id="UP000184245">
    <property type="component" value="Unassembled WGS sequence"/>
</dbReference>
<sequence>METQISKFKLYATLFALGVAGGSIFIIPYIKFVFYDLQLQVTGMTNTQSALLMTVFSVASLVFDVPCGMICDKINSKKGLIFALLATTAVTLLYAFASTHYVVSLLIWVILAFLTMGIYWPIFSKVLNIIGNKTGTAGRSGSSFGWYYAFNGISAAVLEALALWVSTRFEDPVMSFRMAILVAAGSTILATVLIIFLFDSELTAPEAAQVKTEKKHSGIEMNQLTEVLKNPSVWMMMIICMIAYCMYSMMSYFTPFLTAVVGVSPEASGVFAIIRTYIFLILALVGGLIADKVFKGTTKWIMLVFFVTAVIIGGLFIMPHNANVMLISIYTLIPAALVQMSYPIKYSVIGEIGVKQHLLGTATGLAALAGALPDLVLGPFIGSLLDTRGNDAYYILFGILIVLLLIGCFCCWRIVRKQKAAELA</sequence>
<feature type="transmembrane region" description="Helical" evidence="7">
    <location>
        <begin position="270"/>
        <end position="288"/>
    </location>
</feature>
<name>A0A1M4Z348_9CLOT</name>
<feature type="transmembrane region" description="Helical" evidence="7">
    <location>
        <begin position="233"/>
        <end position="250"/>
    </location>
</feature>
<evidence type="ECO:0000256" key="6">
    <source>
        <dbReference type="ARBA" id="ARBA00023136"/>
    </source>
</evidence>
<proteinExistence type="predicted"/>
<feature type="transmembrane region" description="Helical" evidence="7">
    <location>
        <begin position="393"/>
        <end position="415"/>
    </location>
</feature>
<dbReference type="RefSeq" id="WP_072852453.1">
    <property type="nucleotide sequence ID" value="NZ_FQVI01000013.1"/>
</dbReference>
<evidence type="ECO:0000256" key="1">
    <source>
        <dbReference type="ARBA" id="ARBA00004651"/>
    </source>
</evidence>
<accession>A0A1M4Z348</accession>
<evidence type="ECO:0000256" key="7">
    <source>
        <dbReference type="SAM" id="Phobius"/>
    </source>
</evidence>
<dbReference type="Gene3D" id="1.20.1250.20">
    <property type="entry name" value="MFS general substrate transporter like domains"/>
    <property type="match status" value="2"/>
</dbReference>
<feature type="transmembrane region" description="Helical" evidence="7">
    <location>
        <begin position="300"/>
        <end position="318"/>
    </location>
</feature>
<feature type="transmembrane region" description="Helical" evidence="7">
    <location>
        <begin position="79"/>
        <end position="97"/>
    </location>
</feature>
<comment type="subcellular location">
    <subcellularLocation>
        <location evidence="1">Cell membrane</location>
        <topology evidence="1">Multi-pass membrane protein</topology>
    </subcellularLocation>
</comment>
<feature type="transmembrane region" description="Helical" evidence="7">
    <location>
        <begin position="12"/>
        <end position="30"/>
    </location>
</feature>
<dbReference type="InterPro" id="IPR050171">
    <property type="entry name" value="MFS_Transporters"/>
</dbReference>
<dbReference type="Pfam" id="PF07690">
    <property type="entry name" value="MFS_1"/>
    <property type="match status" value="1"/>
</dbReference>
<dbReference type="InterPro" id="IPR020846">
    <property type="entry name" value="MFS_dom"/>
</dbReference>
<dbReference type="GO" id="GO:0022857">
    <property type="term" value="F:transmembrane transporter activity"/>
    <property type="evidence" value="ECO:0007669"/>
    <property type="project" value="InterPro"/>
</dbReference>
<dbReference type="PANTHER" id="PTHR23517:SF3">
    <property type="entry name" value="INTEGRAL MEMBRANE TRANSPORT PROTEIN"/>
    <property type="match status" value="1"/>
</dbReference>
<evidence type="ECO:0000313" key="10">
    <source>
        <dbReference type="Proteomes" id="UP000184245"/>
    </source>
</evidence>
<evidence type="ECO:0000256" key="4">
    <source>
        <dbReference type="ARBA" id="ARBA00022692"/>
    </source>
</evidence>
<keyword evidence="4 7" id="KW-0812">Transmembrane</keyword>
<dbReference type="EMBL" id="FQVI01000013">
    <property type="protein sequence ID" value="SHF12385.1"/>
    <property type="molecule type" value="Genomic_DNA"/>
</dbReference>
<dbReference type="SUPFAM" id="SSF103473">
    <property type="entry name" value="MFS general substrate transporter"/>
    <property type="match status" value="1"/>
</dbReference>
<feature type="transmembrane region" description="Helical" evidence="7">
    <location>
        <begin position="144"/>
        <end position="166"/>
    </location>
</feature>